<comment type="caution">
    <text evidence="1">The sequence shown here is derived from an EMBL/GenBank/DDBJ whole genome shotgun (WGS) entry which is preliminary data.</text>
</comment>
<name>A0A7K0GNX9_PARDI</name>
<proteinExistence type="predicted"/>
<dbReference type="EMBL" id="WKLT01000032">
    <property type="protein sequence ID" value="MRY60397.1"/>
    <property type="molecule type" value="Genomic_DNA"/>
</dbReference>
<gene>
    <name evidence="1" type="ORF">GKD59_21335</name>
</gene>
<evidence type="ECO:0000313" key="1">
    <source>
        <dbReference type="EMBL" id="MRY60397.1"/>
    </source>
</evidence>
<dbReference type="Proteomes" id="UP000463337">
    <property type="component" value="Unassembled WGS sequence"/>
</dbReference>
<reference evidence="1 2" key="1">
    <citation type="journal article" date="2019" name="Nat. Med.">
        <title>A library of human gut bacterial isolates paired with longitudinal multiomics data enables mechanistic microbiome research.</title>
        <authorList>
            <person name="Poyet M."/>
            <person name="Groussin M."/>
            <person name="Gibbons S.M."/>
            <person name="Avila-Pacheco J."/>
            <person name="Jiang X."/>
            <person name="Kearney S.M."/>
            <person name="Perrotta A.R."/>
            <person name="Berdy B."/>
            <person name="Zhao S."/>
            <person name="Lieberman T.D."/>
            <person name="Swanson P.K."/>
            <person name="Smith M."/>
            <person name="Roesemann S."/>
            <person name="Alexander J.E."/>
            <person name="Rich S.A."/>
            <person name="Livny J."/>
            <person name="Vlamakis H."/>
            <person name="Clish C."/>
            <person name="Bullock K."/>
            <person name="Deik A."/>
            <person name="Scott J."/>
            <person name="Pierce K.A."/>
            <person name="Xavier R.J."/>
            <person name="Alm E.J."/>
        </authorList>
    </citation>
    <scope>NUCLEOTIDE SEQUENCE [LARGE SCALE GENOMIC DNA]</scope>
    <source>
        <strain evidence="1 2">BIOML-A41</strain>
    </source>
</reference>
<organism evidence="1 2">
    <name type="scientific">Parabacteroides distasonis</name>
    <dbReference type="NCBI Taxonomy" id="823"/>
    <lineage>
        <taxon>Bacteria</taxon>
        <taxon>Pseudomonadati</taxon>
        <taxon>Bacteroidota</taxon>
        <taxon>Bacteroidia</taxon>
        <taxon>Bacteroidales</taxon>
        <taxon>Tannerellaceae</taxon>
        <taxon>Parabacteroides</taxon>
    </lineage>
</organism>
<protein>
    <submittedName>
        <fullName evidence="1">Uncharacterized protein</fullName>
    </submittedName>
</protein>
<dbReference type="AlphaFoldDB" id="A0A7K0GNX9"/>
<accession>A0A7K0GNX9</accession>
<dbReference type="RefSeq" id="WP_129984635.1">
    <property type="nucleotide sequence ID" value="NZ_RCYP01000044.1"/>
</dbReference>
<sequence length="109" mass="12860">MMATILGLFGVTDFAEAGRMTLHEYRLRKRGHLMQELEREKDLYLQAYLNRLVKAREKNGKEYVFKEFSDFYNEKKRKNDVLGKNFATPVNSNLIAIAKRMKNYEKGGY</sequence>
<evidence type="ECO:0000313" key="2">
    <source>
        <dbReference type="Proteomes" id="UP000463337"/>
    </source>
</evidence>